<dbReference type="SUPFAM" id="SSF50978">
    <property type="entry name" value="WD40 repeat-like"/>
    <property type="match status" value="1"/>
</dbReference>
<keyword evidence="3" id="KW-0963">Cytoplasm</keyword>
<dbReference type="PANTHER" id="PTHR44111:SF1">
    <property type="entry name" value="ELONGATOR COMPLEX PROTEIN 2"/>
    <property type="match status" value="1"/>
</dbReference>
<dbReference type="EMBL" id="AJVK01017461">
    <property type="status" value="NOT_ANNOTATED_CDS"/>
    <property type="molecule type" value="Genomic_DNA"/>
</dbReference>
<dbReference type="GO" id="GO:0005634">
    <property type="term" value="C:nucleus"/>
    <property type="evidence" value="ECO:0007669"/>
    <property type="project" value="UniProtKB-SubCell"/>
</dbReference>
<sequence>MKIENLYTSAACNRTSNAVDWNVSLNIIAFGNYNSVSLARDQGGSWQIFRTLCGHQGKVCALKWVKGSCVNTFSLVSASDDGTMILWTFRNLEDIPISTVLDSGKKCGISNVDALIDQTGQLTIVGGLKDSFVEVWKKQNECGRSQGNAEFGQKFLFSC</sequence>
<dbReference type="InterPro" id="IPR037289">
    <property type="entry name" value="Elp2"/>
</dbReference>
<dbReference type="InterPro" id="IPR015943">
    <property type="entry name" value="WD40/YVTN_repeat-like_dom_sf"/>
</dbReference>
<dbReference type="EnsemblMetazoa" id="PPAI009974-RA">
    <property type="protein sequence ID" value="PPAI009974-PA"/>
    <property type="gene ID" value="PPAI009974"/>
</dbReference>
<keyword evidence="6" id="KW-0539">Nucleus</keyword>
<evidence type="ECO:0000256" key="5">
    <source>
        <dbReference type="ARBA" id="ARBA00022737"/>
    </source>
</evidence>
<dbReference type="InterPro" id="IPR036322">
    <property type="entry name" value="WD40_repeat_dom_sf"/>
</dbReference>
<evidence type="ECO:0000256" key="2">
    <source>
        <dbReference type="ARBA" id="ARBA00004496"/>
    </source>
</evidence>
<keyword evidence="5" id="KW-0677">Repeat</keyword>
<evidence type="ECO:0000256" key="6">
    <source>
        <dbReference type="ARBA" id="ARBA00023242"/>
    </source>
</evidence>
<dbReference type="AlphaFoldDB" id="A0A1B0DNC9"/>
<dbReference type="Gene3D" id="2.130.10.10">
    <property type="entry name" value="YVTN repeat-like/Quinoprotein amine dehydrogenase"/>
    <property type="match status" value="1"/>
</dbReference>
<protein>
    <submittedName>
        <fullName evidence="7">Uncharacterized protein</fullName>
    </submittedName>
</protein>
<evidence type="ECO:0000256" key="3">
    <source>
        <dbReference type="ARBA" id="ARBA00022490"/>
    </source>
</evidence>
<dbReference type="VEuPathDB" id="VectorBase:PPAI009974"/>
<keyword evidence="8" id="KW-1185">Reference proteome</keyword>
<reference evidence="7" key="1">
    <citation type="submission" date="2022-08" db="UniProtKB">
        <authorList>
            <consortium name="EnsemblMetazoa"/>
        </authorList>
    </citation>
    <scope>IDENTIFICATION</scope>
    <source>
        <strain evidence="7">Israel</strain>
    </source>
</reference>
<comment type="subcellular location">
    <subcellularLocation>
        <location evidence="2">Cytoplasm</location>
    </subcellularLocation>
    <subcellularLocation>
        <location evidence="1">Nucleus</location>
    </subcellularLocation>
</comment>
<evidence type="ECO:0000313" key="8">
    <source>
        <dbReference type="Proteomes" id="UP000092462"/>
    </source>
</evidence>
<dbReference type="GO" id="GO:0033588">
    <property type="term" value="C:elongator holoenzyme complex"/>
    <property type="evidence" value="ECO:0007669"/>
    <property type="project" value="InterPro"/>
</dbReference>
<dbReference type="GO" id="GO:0002098">
    <property type="term" value="P:tRNA wobble uridine modification"/>
    <property type="evidence" value="ECO:0007669"/>
    <property type="project" value="InterPro"/>
</dbReference>
<name>A0A1B0DNC9_PHLPP</name>
<dbReference type="Proteomes" id="UP000092462">
    <property type="component" value="Unassembled WGS sequence"/>
</dbReference>
<evidence type="ECO:0000313" key="7">
    <source>
        <dbReference type="EnsemblMetazoa" id="PPAI009974-PA"/>
    </source>
</evidence>
<organism evidence="7 8">
    <name type="scientific">Phlebotomus papatasi</name>
    <name type="common">Sandfly</name>
    <dbReference type="NCBI Taxonomy" id="29031"/>
    <lineage>
        <taxon>Eukaryota</taxon>
        <taxon>Metazoa</taxon>
        <taxon>Ecdysozoa</taxon>
        <taxon>Arthropoda</taxon>
        <taxon>Hexapoda</taxon>
        <taxon>Insecta</taxon>
        <taxon>Pterygota</taxon>
        <taxon>Neoptera</taxon>
        <taxon>Endopterygota</taxon>
        <taxon>Diptera</taxon>
        <taxon>Nematocera</taxon>
        <taxon>Psychodoidea</taxon>
        <taxon>Psychodidae</taxon>
        <taxon>Phlebotomus</taxon>
        <taxon>Phlebotomus</taxon>
    </lineage>
</organism>
<evidence type="ECO:0000256" key="1">
    <source>
        <dbReference type="ARBA" id="ARBA00004123"/>
    </source>
</evidence>
<keyword evidence="4" id="KW-0853">WD repeat</keyword>
<dbReference type="GO" id="GO:0005737">
    <property type="term" value="C:cytoplasm"/>
    <property type="evidence" value="ECO:0007669"/>
    <property type="project" value="UniProtKB-SubCell"/>
</dbReference>
<proteinExistence type="predicted"/>
<dbReference type="PANTHER" id="PTHR44111">
    <property type="entry name" value="ELONGATOR COMPLEX PROTEIN 2"/>
    <property type="match status" value="1"/>
</dbReference>
<dbReference type="VEuPathDB" id="VectorBase:PPAPM1_000466"/>
<evidence type="ECO:0000256" key="4">
    <source>
        <dbReference type="ARBA" id="ARBA00022574"/>
    </source>
</evidence>
<accession>A0A1B0DNC9</accession>